<evidence type="ECO:0000256" key="6">
    <source>
        <dbReference type="RuleBase" id="RU364010"/>
    </source>
</evidence>
<sequence>MSKPAKYLLVSLPASITPSGHRDEALEALQATVGREGATAPFAVPGFKIGTLDALVQQADELAKLNNVCEAVVAKVGESLRSIFDGDEQKASEHKTINDKPVDAYLRSFQWNKAKYRADKTIAELIDGLQREINGLDNDVKAKFNQYNSIKTNLAASQRRQTGNLATRSLASIVPPDAVIRDSEYLETHLIAVPNALTKEFLKTYESLAPMVVPRSATEITADDEFKLYAVTTFKKTAAEFVHKCREKRWTPRDYTYVEGGGEEEAREVASLEREAQKVWGEALRLGRTGYSESAQVLVHVLALRVFVETVLRYGLPLDFICGLVETTPKAAKKVKSNLDNNYSSLGGNAFTRDKRGKVVADDQALTAEIQAATHGGDEYTAYVYYEFEIA</sequence>
<proteinExistence type="inferred from homology"/>
<evidence type="ECO:0000256" key="5">
    <source>
        <dbReference type="ARBA" id="ARBA00053565"/>
    </source>
</evidence>
<evidence type="ECO:0000256" key="3">
    <source>
        <dbReference type="ARBA" id="ARBA00022781"/>
    </source>
</evidence>
<comment type="subunit">
    <text evidence="6">V-ATPase is a heteromultimeric enzyme composed of a peripheral catalytic V1 complex (components A to H) attached to an integral membrane V0 proton pore complex.</text>
</comment>
<dbReference type="FunFam" id="3.30.70.100:FF:000002">
    <property type="entry name" value="V-type proton ATPase subunit C"/>
    <property type="match status" value="1"/>
</dbReference>
<comment type="function">
    <text evidence="5">Subunit of the V1 complex of vacuolar(H+)-ATPase (V-ATPase), a multisubunit enzyme composed of a peripheral complex (V1) that hydrolyzes ATP and a membrane integral complex (V0) that translocates protons. V-ATPase is responsible for acidifying and maintaining the pH of intracellular compartments. Subunit C is necessary for the assembly of the catalytic sector of the enzyme and is likely to have a specific function in its catalytic activity. Reversibly leaves the enzyme after glucose depletion, causing the catalytic subcomplex V1 to detach from the V0 section.</text>
</comment>
<evidence type="ECO:0000313" key="8">
    <source>
        <dbReference type="Proteomes" id="UP000799640"/>
    </source>
</evidence>
<organism evidence="7 8">
    <name type="scientific">Trichodelitschia bisporula</name>
    <dbReference type="NCBI Taxonomy" id="703511"/>
    <lineage>
        <taxon>Eukaryota</taxon>
        <taxon>Fungi</taxon>
        <taxon>Dikarya</taxon>
        <taxon>Ascomycota</taxon>
        <taxon>Pezizomycotina</taxon>
        <taxon>Dothideomycetes</taxon>
        <taxon>Dothideomycetes incertae sedis</taxon>
        <taxon>Phaeotrichales</taxon>
        <taxon>Phaeotrichaceae</taxon>
        <taxon>Trichodelitschia</taxon>
    </lineage>
</organism>
<dbReference type="Gene3D" id="3.30.70.1180">
    <property type="entry name" value="Vacuolar atp synthase subunit c, domain 1"/>
    <property type="match status" value="1"/>
</dbReference>
<evidence type="ECO:0000256" key="1">
    <source>
        <dbReference type="ARBA" id="ARBA00006138"/>
    </source>
</evidence>
<dbReference type="Gene3D" id="1.20.1460.10">
    <property type="entry name" value="subunit c (vma5p) of the yeast v-atpase, domain 2"/>
    <property type="match status" value="1"/>
</dbReference>
<dbReference type="EMBL" id="ML996693">
    <property type="protein sequence ID" value="KAF2401460.1"/>
    <property type="molecule type" value="Genomic_DNA"/>
</dbReference>
<keyword evidence="2 6" id="KW-0813">Transport</keyword>
<dbReference type="GO" id="GO:0000221">
    <property type="term" value="C:vacuolar proton-transporting V-type ATPase, V1 domain"/>
    <property type="evidence" value="ECO:0007669"/>
    <property type="project" value="TreeGrafter"/>
</dbReference>
<dbReference type="Proteomes" id="UP000799640">
    <property type="component" value="Unassembled WGS sequence"/>
</dbReference>
<dbReference type="Gene3D" id="3.30.70.100">
    <property type="match status" value="1"/>
</dbReference>
<dbReference type="InterPro" id="IPR036132">
    <property type="entry name" value="Vac_ATP_synth_c_sf"/>
</dbReference>
<comment type="function">
    <text evidence="6">Subunit of the V1 complex of vacuolar(H+)-ATPase (V-ATPase), a multisubunit enzyme composed of a peripheral complex (V1) that hydrolyzes ATP and a membrane integral complex (V0) that translocates protons. V-ATPase is responsible for acidifying and maintaining the pH of intracellular compartments and in some cell types, is targeted to the plasma membrane, where it is responsible for acidifying the extracellular environment. Subunit C is necessary for the assembly of the catalytic sector of the enzyme and is likely to have a specific function in its catalytic activity.</text>
</comment>
<reference evidence="7" key="1">
    <citation type="journal article" date="2020" name="Stud. Mycol.">
        <title>101 Dothideomycetes genomes: a test case for predicting lifestyles and emergence of pathogens.</title>
        <authorList>
            <person name="Haridas S."/>
            <person name="Albert R."/>
            <person name="Binder M."/>
            <person name="Bloem J."/>
            <person name="Labutti K."/>
            <person name="Salamov A."/>
            <person name="Andreopoulos B."/>
            <person name="Baker S."/>
            <person name="Barry K."/>
            <person name="Bills G."/>
            <person name="Bluhm B."/>
            <person name="Cannon C."/>
            <person name="Castanera R."/>
            <person name="Culley D."/>
            <person name="Daum C."/>
            <person name="Ezra D."/>
            <person name="Gonzalez J."/>
            <person name="Henrissat B."/>
            <person name="Kuo A."/>
            <person name="Liang C."/>
            <person name="Lipzen A."/>
            <person name="Lutzoni F."/>
            <person name="Magnuson J."/>
            <person name="Mondo S."/>
            <person name="Nolan M."/>
            <person name="Ohm R."/>
            <person name="Pangilinan J."/>
            <person name="Park H.-J."/>
            <person name="Ramirez L."/>
            <person name="Alfaro M."/>
            <person name="Sun H."/>
            <person name="Tritt A."/>
            <person name="Yoshinaga Y."/>
            <person name="Zwiers L.-H."/>
            <person name="Turgeon B."/>
            <person name="Goodwin S."/>
            <person name="Spatafora J."/>
            <person name="Crous P."/>
            <person name="Grigoriev I."/>
        </authorList>
    </citation>
    <scope>NUCLEOTIDE SEQUENCE</scope>
    <source>
        <strain evidence="7">CBS 262.69</strain>
    </source>
</reference>
<dbReference type="OrthoDB" id="6605928at2759"/>
<keyword evidence="4 6" id="KW-0406">Ion transport</keyword>
<dbReference type="InterPro" id="IPR004907">
    <property type="entry name" value="ATPase_V1-cplx_csu"/>
</dbReference>
<dbReference type="CDD" id="cd14785">
    <property type="entry name" value="V-ATPase_C"/>
    <property type="match status" value="1"/>
</dbReference>
<keyword evidence="3 6" id="KW-0375">Hydrogen ion transport</keyword>
<accession>A0A6G1HZK4</accession>
<dbReference type="GO" id="GO:0046961">
    <property type="term" value="F:proton-transporting ATPase activity, rotational mechanism"/>
    <property type="evidence" value="ECO:0007669"/>
    <property type="project" value="InterPro"/>
</dbReference>
<protein>
    <recommendedName>
        <fullName evidence="6">V-type proton ATPase subunit C</fullName>
    </recommendedName>
</protein>
<keyword evidence="8" id="KW-1185">Reference proteome</keyword>
<evidence type="ECO:0000256" key="4">
    <source>
        <dbReference type="ARBA" id="ARBA00023065"/>
    </source>
</evidence>
<dbReference type="PANTHER" id="PTHR10137">
    <property type="entry name" value="V-TYPE PROTON ATPASE SUBUNIT C"/>
    <property type="match status" value="1"/>
</dbReference>
<comment type="similarity">
    <text evidence="1 6">Belongs to the V-ATPase C subunit family.</text>
</comment>
<name>A0A6G1HZK4_9PEZI</name>
<dbReference type="SUPFAM" id="SSF118203">
    <property type="entry name" value="Vacuolar ATP synthase subunit C"/>
    <property type="match status" value="1"/>
</dbReference>
<gene>
    <name evidence="7" type="ORF">EJ06DRAFT_492732</name>
</gene>
<dbReference type="Pfam" id="PF03223">
    <property type="entry name" value="V-ATPase_C"/>
    <property type="match status" value="1"/>
</dbReference>
<evidence type="ECO:0000256" key="2">
    <source>
        <dbReference type="ARBA" id="ARBA00022448"/>
    </source>
</evidence>
<evidence type="ECO:0000313" key="7">
    <source>
        <dbReference type="EMBL" id="KAF2401460.1"/>
    </source>
</evidence>
<dbReference type="AlphaFoldDB" id="A0A6G1HZK4"/>
<dbReference type="PANTHER" id="PTHR10137:SF0">
    <property type="entry name" value="V-TYPE PROTON ATPASE SUBUNIT C"/>
    <property type="match status" value="1"/>
</dbReference>